<proteinExistence type="predicted"/>
<sequence>VTAERTDKTSPFVINIGGKSMIEDFPREVLDYYLTHSKKPYAYIFSTDFLKFTYGDSFFGDLSTIINSVRPTGIIVIIADNEEYRKIYHYATNTIHVNDINGYVMMNSNTATLYVASIEQDAEKWPETKLSIVV</sequence>
<organism evidence="1">
    <name type="scientific">mine drainage metagenome</name>
    <dbReference type="NCBI Taxonomy" id="410659"/>
    <lineage>
        <taxon>unclassified sequences</taxon>
        <taxon>metagenomes</taxon>
        <taxon>ecological metagenomes</taxon>
    </lineage>
</organism>
<reference evidence="1" key="1">
    <citation type="submission" date="2013-08" db="EMBL/GenBank/DDBJ databases">
        <authorList>
            <person name="Mendez C."/>
            <person name="Richter M."/>
            <person name="Ferrer M."/>
            <person name="Sanchez J."/>
        </authorList>
    </citation>
    <scope>NUCLEOTIDE SEQUENCE</scope>
</reference>
<feature type="non-terminal residue" evidence="1">
    <location>
        <position position="1"/>
    </location>
</feature>
<protein>
    <submittedName>
        <fullName evidence="1">Transcriptional regulator, gvpD related protein</fullName>
    </submittedName>
</protein>
<accession>T0ZHQ5</accession>
<name>T0ZHQ5_9ZZZZ</name>
<reference evidence="1" key="2">
    <citation type="journal article" date="2014" name="ISME J.">
        <title>Microbial stratification in low pH oxic and suboxic macroscopic growths along an acid mine drainage.</title>
        <authorList>
            <person name="Mendez-Garcia C."/>
            <person name="Mesa V."/>
            <person name="Sprenger R.R."/>
            <person name="Richter M."/>
            <person name="Diez M.S."/>
            <person name="Solano J."/>
            <person name="Bargiela R."/>
            <person name="Golyshina O.V."/>
            <person name="Manteca A."/>
            <person name="Ramos J.L."/>
            <person name="Gallego J.R."/>
            <person name="Llorente I."/>
            <person name="Martins Dos Santos V.A."/>
            <person name="Jensen O.N."/>
            <person name="Pelaez A.I."/>
            <person name="Sanchez J."/>
            <person name="Ferrer M."/>
        </authorList>
    </citation>
    <scope>NUCLEOTIDE SEQUENCE</scope>
</reference>
<dbReference type="EMBL" id="AUZY01007937">
    <property type="protein sequence ID" value="EQD47841.1"/>
    <property type="molecule type" value="Genomic_DNA"/>
</dbReference>
<gene>
    <name evidence="1" type="ORF">B1B_12141</name>
</gene>
<comment type="caution">
    <text evidence="1">The sequence shown here is derived from an EMBL/GenBank/DDBJ whole genome shotgun (WGS) entry which is preliminary data.</text>
</comment>
<evidence type="ECO:0000313" key="1">
    <source>
        <dbReference type="EMBL" id="EQD47841.1"/>
    </source>
</evidence>
<dbReference type="AlphaFoldDB" id="T0ZHQ5"/>